<organism evidence="2 3">
    <name type="scientific">Aspergillus pseudodeflectus</name>
    <dbReference type="NCBI Taxonomy" id="176178"/>
    <lineage>
        <taxon>Eukaryota</taxon>
        <taxon>Fungi</taxon>
        <taxon>Dikarya</taxon>
        <taxon>Ascomycota</taxon>
        <taxon>Pezizomycotina</taxon>
        <taxon>Eurotiomycetes</taxon>
        <taxon>Eurotiomycetidae</taxon>
        <taxon>Eurotiales</taxon>
        <taxon>Aspergillaceae</taxon>
        <taxon>Aspergillus</taxon>
        <taxon>Aspergillus subgen. Nidulantes</taxon>
    </lineage>
</organism>
<evidence type="ECO:0000313" key="3">
    <source>
        <dbReference type="Proteomes" id="UP001610444"/>
    </source>
</evidence>
<evidence type="ECO:0000256" key="1">
    <source>
        <dbReference type="SAM" id="Phobius"/>
    </source>
</evidence>
<keyword evidence="1" id="KW-0812">Transmembrane</keyword>
<feature type="transmembrane region" description="Helical" evidence="1">
    <location>
        <begin position="20"/>
        <end position="44"/>
    </location>
</feature>
<dbReference type="RefSeq" id="XP_070897856.1">
    <property type="nucleotide sequence ID" value="XM_071040553.1"/>
</dbReference>
<name>A0ABR4K5T6_9EURO</name>
<dbReference type="Proteomes" id="UP001610444">
    <property type="component" value="Unassembled WGS sequence"/>
</dbReference>
<gene>
    <name evidence="2" type="ORF">BJX68DRAFT_239518</name>
</gene>
<reference evidence="2 3" key="1">
    <citation type="submission" date="2024-07" db="EMBL/GenBank/DDBJ databases">
        <title>Section-level genome sequencing and comparative genomics of Aspergillus sections Usti and Cavernicolus.</title>
        <authorList>
            <consortium name="Lawrence Berkeley National Laboratory"/>
            <person name="Nybo J.L."/>
            <person name="Vesth T.C."/>
            <person name="Theobald S."/>
            <person name="Frisvad J.C."/>
            <person name="Larsen T.O."/>
            <person name="Kjaerboelling I."/>
            <person name="Rothschild-Mancinelli K."/>
            <person name="Lyhne E.K."/>
            <person name="Kogle M.E."/>
            <person name="Barry K."/>
            <person name="Clum A."/>
            <person name="Na H."/>
            <person name="Ledsgaard L."/>
            <person name="Lin J."/>
            <person name="Lipzen A."/>
            <person name="Kuo A."/>
            <person name="Riley R."/>
            <person name="Mondo S."/>
            <person name="LaButti K."/>
            <person name="Haridas S."/>
            <person name="Pangalinan J."/>
            <person name="Salamov A.A."/>
            <person name="Simmons B.A."/>
            <person name="Magnuson J.K."/>
            <person name="Chen J."/>
            <person name="Drula E."/>
            <person name="Henrissat B."/>
            <person name="Wiebenga A."/>
            <person name="Lubbers R.J."/>
            <person name="Gomes A.C."/>
            <person name="Macurrencykelacurrency M.R."/>
            <person name="Stajich J."/>
            <person name="Grigoriev I.V."/>
            <person name="Mortensen U.H."/>
            <person name="De vries R.P."/>
            <person name="Baker S.E."/>
            <person name="Andersen M.R."/>
        </authorList>
    </citation>
    <scope>NUCLEOTIDE SEQUENCE [LARGE SCALE GENOMIC DNA]</scope>
    <source>
        <strain evidence="2 3">CBS 756.74</strain>
    </source>
</reference>
<accession>A0ABR4K5T6</accession>
<dbReference type="GeneID" id="98155717"/>
<evidence type="ECO:0000313" key="2">
    <source>
        <dbReference type="EMBL" id="KAL2847675.1"/>
    </source>
</evidence>
<keyword evidence="1" id="KW-1133">Transmembrane helix</keyword>
<keyword evidence="1" id="KW-0472">Membrane</keyword>
<sequence>MPPRVLSGFSHSVISSLPIHAAGLSGGSSVLLLTSRAFIFTSLTHKKQRKSTMR</sequence>
<keyword evidence="3" id="KW-1185">Reference proteome</keyword>
<protein>
    <submittedName>
        <fullName evidence="2">Uncharacterized protein</fullName>
    </submittedName>
</protein>
<dbReference type="EMBL" id="JBFXLR010000028">
    <property type="protein sequence ID" value="KAL2847675.1"/>
    <property type="molecule type" value="Genomic_DNA"/>
</dbReference>
<proteinExistence type="predicted"/>
<comment type="caution">
    <text evidence="2">The sequence shown here is derived from an EMBL/GenBank/DDBJ whole genome shotgun (WGS) entry which is preliminary data.</text>
</comment>